<name>A0ACD3RPL8_LARCR</name>
<proteinExistence type="predicted"/>
<comment type="caution">
    <text evidence="1">The sequence shown here is derived from an EMBL/GenBank/DDBJ whole genome shotgun (WGS) entry which is preliminary data.</text>
</comment>
<dbReference type="Proteomes" id="UP000793456">
    <property type="component" value="Chromosome III"/>
</dbReference>
<accession>A0ACD3RPL8</accession>
<sequence>MITLLILTSGESREREGSANDSDSFLQRPTPAPAPAANGFKGRTVPARGVVHLQVIRLGCVKKGQTRFFFFSLYFEHPPLQFTVTEIEKALAVGEPPLIVRSAAGVLVGHPFDTVKVRLQVQNVDKPLYRGTYHCFQSIIRQESVLGLYKGIGSPMMGLTFINAIVFGVQGNAMRKLGCDTPLNQFLGWSFCWSHPVCHLLPNGVSQDTHADARNRREEV</sequence>
<reference evidence="1" key="1">
    <citation type="submission" date="2018-11" db="EMBL/GenBank/DDBJ databases">
        <title>The sequence and de novo assembly of Larimichthys crocea genome using PacBio and Hi-C technologies.</title>
        <authorList>
            <person name="Xu P."/>
            <person name="Chen B."/>
            <person name="Zhou Z."/>
            <person name="Ke Q."/>
            <person name="Wu Y."/>
            <person name="Bai H."/>
            <person name="Pu F."/>
        </authorList>
    </citation>
    <scope>NUCLEOTIDE SEQUENCE</scope>
    <source>
        <tissue evidence="1">Muscle</tissue>
    </source>
</reference>
<evidence type="ECO:0000313" key="2">
    <source>
        <dbReference type="Proteomes" id="UP000793456"/>
    </source>
</evidence>
<protein>
    <submittedName>
        <fullName evidence="1">Uncharacterized protein</fullName>
    </submittedName>
</protein>
<organism evidence="1 2">
    <name type="scientific">Larimichthys crocea</name>
    <name type="common">Large yellow croaker</name>
    <name type="synonym">Pseudosciaena crocea</name>
    <dbReference type="NCBI Taxonomy" id="215358"/>
    <lineage>
        <taxon>Eukaryota</taxon>
        <taxon>Metazoa</taxon>
        <taxon>Chordata</taxon>
        <taxon>Craniata</taxon>
        <taxon>Vertebrata</taxon>
        <taxon>Euteleostomi</taxon>
        <taxon>Actinopterygii</taxon>
        <taxon>Neopterygii</taxon>
        <taxon>Teleostei</taxon>
        <taxon>Neoteleostei</taxon>
        <taxon>Acanthomorphata</taxon>
        <taxon>Eupercaria</taxon>
        <taxon>Sciaenidae</taxon>
        <taxon>Larimichthys</taxon>
    </lineage>
</organism>
<gene>
    <name evidence="1" type="ORF">E3U43_015087</name>
</gene>
<keyword evidence="2" id="KW-1185">Reference proteome</keyword>
<evidence type="ECO:0000313" key="1">
    <source>
        <dbReference type="EMBL" id="TMS21114.1"/>
    </source>
</evidence>
<dbReference type="EMBL" id="CM011676">
    <property type="protein sequence ID" value="TMS21114.1"/>
    <property type="molecule type" value="Genomic_DNA"/>
</dbReference>